<name>A0AAW2YHX4_9EUKA</name>
<accession>A0AAW2YHX4</accession>
<proteinExistence type="predicted"/>
<evidence type="ECO:0000313" key="2">
    <source>
        <dbReference type="Proteomes" id="UP001431209"/>
    </source>
</evidence>
<dbReference type="AlphaFoldDB" id="A0AAW2YHX4"/>
<dbReference type="EMBL" id="JAOPGA020000019">
    <property type="protein sequence ID" value="KAL0476356.1"/>
    <property type="molecule type" value="Genomic_DNA"/>
</dbReference>
<sequence>MNNDDNVNDITNNVGESSPAIDEEIGDRIHNEIPQQRVVRELIRRNYVRHLQSDYQTTYFDERFRRRTFNTIESRNQQTTLSELLSLLCNNIIQRLTSGGEPTLTKLADFIRTLTGVGGTTGQNNQLLKDRFEKSILIRE</sequence>
<comment type="caution">
    <text evidence="1">The sequence shown here is derived from an EMBL/GenBank/DDBJ whole genome shotgun (WGS) entry which is preliminary data.</text>
</comment>
<evidence type="ECO:0000313" key="1">
    <source>
        <dbReference type="EMBL" id="KAL0476356.1"/>
    </source>
</evidence>
<organism evidence="1 2">
    <name type="scientific">Acrasis kona</name>
    <dbReference type="NCBI Taxonomy" id="1008807"/>
    <lineage>
        <taxon>Eukaryota</taxon>
        <taxon>Discoba</taxon>
        <taxon>Heterolobosea</taxon>
        <taxon>Tetramitia</taxon>
        <taxon>Eutetramitia</taxon>
        <taxon>Acrasidae</taxon>
        <taxon>Acrasis</taxon>
    </lineage>
</organism>
<gene>
    <name evidence="1" type="ORF">AKO1_006261</name>
</gene>
<protein>
    <submittedName>
        <fullName evidence="1">CsrA</fullName>
    </submittedName>
</protein>
<dbReference type="Proteomes" id="UP001431209">
    <property type="component" value="Unassembled WGS sequence"/>
</dbReference>
<reference evidence="1 2" key="1">
    <citation type="submission" date="2024-03" db="EMBL/GenBank/DDBJ databases">
        <title>The Acrasis kona genome and developmental transcriptomes reveal deep origins of eukaryotic multicellular pathways.</title>
        <authorList>
            <person name="Sheikh S."/>
            <person name="Fu C.-J."/>
            <person name="Brown M.W."/>
            <person name="Baldauf S.L."/>
        </authorList>
    </citation>
    <scope>NUCLEOTIDE SEQUENCE [LARGE SCALE GENOMIC DNA]</scope>
    <source>
        <strain evidence="1 2">ATCC MYA-3509</strain>
    </source>
</reference>
<keyword evidence="2" id="KW-1185">Reference proteome</keyword>